<protein>
    <recommendedName>
        <fullName evidence="3">DNA polymerase III subunit beta</fullName>
    </recommendedName>
</protein>
<accession>A0A7Z7LFM9</accession>
<evidence type="ECO:0008006" key="3">
    <source>
        <dbReference type="Google" id="ProtNLM"/>
    </source>
</evidence>
<gene>
    <name evidence="1" type="ORF">MESINF_1026</name>
</gene>
<sequence length="347" mass="38982">MEFRINSEEYSRLIDLLNRVTGTVEPTYRHFQIYHRRGLKFFASDGCAKLEFSSPIEVDPFTGVYTVPIDYARALKTGKRDTTITFSTDGSQIKISTGSETLTLDRTRTEELPLMERKFEFSFRYSLKEFRDGLDFVSAASMEGDSIEIFSKEEKTYMAAAAGKLVLVASIESLPRYGFAFSIPYVTVRHLVKAFEELKVEEIDTGVGISELGFKVGPLLFSVCTDETTFSPPISLIRNNCGHRVERRELLIALGKITRLSRKGFSVLMISKNSTLSFYLKAANLRYESIASSFSGGSFVVQIDPHRLHSVLSRMKAQALNLSIQEKNLLVGSPESGQYLLIPLVQP</sequence>
<evidence type="ECO:0000313" key="1">
    <source>
        <dbReference type="EMBL" id="SSC12475.1"/>
    </source>
</evidence>
<dbReference type="Proteomes" id="UP000250796">
    <property type="component" value="Chromosome MESINF"/>
</dbReference>
<name>A0A7Z7LFM9_9BACT</name>
<keyword evidence="2" id="KW-1185">Reference proteome</keyword>
<dbReference type="KEGG" id="minf:MESINF_1026"/>
<dbReference type="RefSeq" id="WP_169698792.1">
    <property type="nucleotide sequence ID" value="NZ_LS974202.1"/>
</dbReference>
<dbReference type="EMBL" id="LS974202">
    <property type="protein sequence ID" value="SSC12475.1"/>
    <property type="molecule type" value="Genomic_DNA"/>
</dbReference>
<dbReference type="Gene3D" id="3.70.10.10">
    <property type="match status" value="1"/>
</dbReference>
<organism evidence="1 2">
    <name type="scientific">Mesotoga infera</name>
    <dbReference type="NCBI Taxonomy" id="1236046"/>
    <lineage>
        <taxon>Bacteria</taxon>
        <taxon>Thermotogati</taxon>
        <taxon>Thermotogota</taxon>
        <taxon>Thermotogae</taxon>
        <taxon>Kosmotogales</taxon>
        <taxon>Kosmotogaceae</taxon>
        <taxon>Mesotoga</taxon>
    </lineage>
</organism>
<evidence type="ECO:0000313" key="2">
    <source>
        <dbReference type="Proteomes" id="UP000250796"/>
    </source>
</evidence>
<dbReference type="Gene3D" id="3.10.150.10">
    <property type="entry name" value="DNA Polymerase III, subunit A, domain 2"/>
    <property type="match status" value="1"/>
</dbReference>
<reference evidence="1 2" key="1">
    <citation type="submission" date="2017-01" db="EMBL/GenBank/DDBJ databases">
        <authorList>
            <person name="Erauso G."/>
        </authorList>
    </citation>
    <scope>NUCLEOTIDE SEQUENCE [LARGE SCALE GENOMIC DNA]</scope>
    <source>
        <strain evidence="1">MESINF1</strain>
    </source>
</reference>
<dbReference type="AlphaFoldDB" id="A0A7Z7LFM9"/>
<proteinExistence type="predicted"/>